<evidence type="ECO:0000313" key="1">
    <source>
        <dbReference type="EMBL" id="KAK1870262.1"/>
    </source>
</evidence>
<reference evidence="1" key="1">
    <citation type="submission" date="2019-11" db="EMBL/GenBank/DDBJ databases">
        <title>Nori genome reveals adaptations in red seaweeds to the harsh intertidal environment.</title>
        <authorList>
            <person name="Wang D."/>
            <person name="Mao Y."/>
        </authorList>
    </citation>
    <scope>NUCLEOTIDE SEQUENCE</scope>
    <source>
        <tissue evidence="1">Gametophyte</tissue>
    </source>
</reference>
<sequence>MPAGRSSGELARGPPRSPGRPAAAAAPAPASPPPTVATPTAAAAAAAWALPPSSSVATVGRLGGRPPRCTVPRRPRAGAAAVAPLVLSRGRRAQRQPTVAAVPPPAAGVSVPPSPAPADATAPVVSAAAATAAAVPSDDHRVPGEGAGAGAATRLAATPAAPAAPGEAGGDARPASVDVTALRASLARRRSIRRWGMAASAATAVAAYAVSPLPPPSPGLFAAVAAAAGGWAALGGTAEVGRDGRLYLHSPFEAGRRALGAAAAVADRPVPPPPAGSVVVRPTGDGRGWGVYAAVPLPVGTPLGEYEGDLLDTAAFFARYPPGGKARGDYVVALDAEWVLDGAAAAAAARAAAIYTPSLMNHTRLGSAVARVARRRARALGFVTTRPVAVGEELCWDYGRTYWMGREAEEMP</sequence>
<organism evidence="1 2">
    <name type="scientific">Pyropia yezoensis</name>
    <name type="common">Susabi-nori</name>
    <name type="synonym">Porphyra yezoensis</name>
    <dbReference type="NCBI Taxonomy" id="2788"/>
    <lineage>
        <taxon>Eukaryota</taxon>
        <taxon>Rhodophyta</taxon>
        <taxon>Bangiophyceae</taxon>
        <taxon>Bangiales</taxon>
        <taxon>Bangiaceae</taxon>
        <taxon>Pyropia</taxon>
    </lineage>
</organism>
<proteinExistence type="predicted"/>
<protein>
    <submittedName>
        <fullName evidence="1">Uncharacterized protein</fullName>
    </submittedName>
</protein>
<accession>A0ACC3CJB0</accession>
<keyword evidence="2" id="KW-1185">Reference proteome</keyword>
<comment type="caution">
    <text evidence="1">The sequence shown here is derived from an EMBL/GenBank/DDBJ whole genome shotgun (WGS) entry which is preliminary data.</text>
</comment>
<gene>
    <name evidence="1" type="ORF">I4F81_012724</name>
</gene>
<name>A0ACC3CJB0_PYRYE</name>
<dbReference type="EMBL" id="CM020620">
    <property type="protein sequence ID" value="KAK1870262.1"/>
    <property type="molecule type" value="Genomic_DNA"/>
</dbReference>
<dbReference type="Proteomes" id="UP000798662">
    <property type="component" value="Chromosome 3"/>
</dbReference>
<evidence type="ECO:0000313" key="2">
    <source>
        <dbReference type="Proteomes" id="UP000798662"/>
    </source>
</evidence>